<feature type="signal peptide" evidence="4">
    <location>
        <begin position="1"/>
        <end position="20"/>
    </location>
</feature>
<keyword evidence="5" id="KW-0449">Lipoprotein</keyword>
<comment type="similarity">
    <text evidence="2">Belongs to the LppX/LprAFG lipoprotein family.</text>
</comment>
<dbReference type="EMBL" id="JBHTGP010000011">
    <property type="protein sequence ID" value="MFD0686726.1"/>
    <property type="molecule type" value="Genomic_DNA"/>
</dbReference>
<protein>
    <submittedName>
        <fullName evidence="5">LppX_LprAFG lipoprotein</fullName>
    </submittedName>
</protein>
<gene>
    <name evidence="5" type="ORF">ACFQZM_19660</name>
</gene>
<evidence type="ECO:0000256" key="4">
    <source>
        <dbReference type="SAM" id="SignalP"/>
    </source>
</evidence>
<keyword evidence="3" id="KW-1003">Cell membrane</keyword>
<dbReference type="PROSITE" id="PS51257">
    <property type="entry name" value="PROKAR_LIPOPROTEIN"/>
    <property type="match status" value="1"/>
</dbReference>
<name>A0ABW2XR18_9ACTN</name>
<proteinExistence type="inferred from homology"/>
<organism evidence="5 6">
    <name type="scientific">Actinomadura fibrosa</name>
    <dbReference type="NCBI Taxonomy" id="111802"/>
    <lineage>
        <taxon>Bacteria</taxon>
        <taxon>Bacillati</taxon>
        <taxon>Actinomycetota</taxon>
        <taxon>Actinomycetes</taxon>
        <taxon>Streptosporangiales</taxon>
        <taxon>Thermomonosporaceae</taxon>
        <taxon>Actinomadura</taxon>
    </lineage>
</organism>
<accession>A0ABW2XR18</accession>
<feature type="chain" id="PRO_5046203944" evidence="4">
    <location>
        <begin position="21"/>
        <end position="228"/>
    </location>
</feature>
<dbReference type="Proteomes" id="UP001597063">
    <property type="component" value="Unassembled WGS sequence"/>
</dbReference>
<keyword evidence="3" id="KW-0472">Membrane</keyword>
<dbReference type="RefSeq" id="WP_131757870.1">
    <property type="nucleotide sequence ID" value="NZ_CAACUY010000039.1"/>
</dbReference>
<comment type="subcellular location">
    <subcellularLocation>
        <location evidence="1">Cell envelope</location>
    </subcellularLocation>
</comment>
<dbReference type="Pfam" id="PF07161">
    <property type="entry name" value="LppX_LprAFG"/>
    <property type="match status" value="1"/>
</dbReference>
<evidence type="ECO:0000256" key="1">
    <source>
        <dbReference type="ARBA" id="ARBA00004196"/>
    </source>
</evidence>
<dbReference type="InterPro" id="IPR029046">
    <property type="entry name" value="LolA/LolB/LppX"/>
</dbReference>
<keyword evidence="4" id="KW-0732">Signal</keyword>
<sequence length="228" mass="23633">MPRRFLALVHVLLALVAVSACDGGGSDDPKPTAAAFDAAGTLRQSSAAMAGLKSVAFTMATEGKSPIMVKGGDVKLLKSGDAQGTLTLEQSGQNVEAKIVALGPVVYLNLGTGGWQRAPKMLAAATYDPSAVLDPDRGIAKLLTSLQNPKPEAVEKVDGKEAYRIGATLPKDQVSGLLPGVDADLPGQVWVAKADHRLLKVRGTFPDGGAVVISFTEFDAPYKISAPK</sequence>
<keyword evidence="6" id="KW-1185">Reference proteome</keyword>
<evidence type="ECO:0000256" key="3">
    <source>
        <dbReference type="ARBA" id="ARBA00022475"/>
    </source>
</evidence>
<evidence type="ECO:0000313" key="6">
    <source>
        <dbReference type="Proteomes" id="UP001597063"/>
    </source>
</evidence>
<dbReference type="InterPro" id="IPR009830">
    <property type="entry name" value="LppX/LprAFG"/>
</dbReference>
<dbReference type="SUPFAM" id="SSF89392">
    <property type="entry name" value="Prokaryotic lipoproteins and lipoprotein localization factors"/>
    <property type="match status" value="1"/>
</dbReference>
<evidence type="ECO:0000256" key="2">
    <source>
        <dbReference type="ARBA" id="ARBA00009194"/>
    </source>
</evidence>
<dbReference type="Gene3D" id="2.50.20.20">
    <property type="match status" value="1"/>
</dbReference>
<evidence type="ECO:0000313" key="5">
    <source>
        <dbReference type="EMBL" id="MFD0686726.1"/>
    </source>
</evidence>
<comment type="caution">
    <text evidence="5">The sequence shown here is derived from an EMBL/GenBank/DDBJ whole genome shotgun (WGS) entry which is preliminary data.</text>
</comment>
<reference evidence="6" key="1">
    <citation type="journal article" date="2019" name="Int. J. Syst. Evol. Microbiol.">
        <title>The Global Catalogue of Microorganisms (GCM) 10K type strain sequencing project: providing services to taxonomists for standard genome sequencing and annotation.</title>
        <authorList>
            <consortium name="The Broad Institute Genomics Platform"/>
            <consortium name="The Broad Institute Genome Sequencing Center for Infectious Disease"/>
            <person name="Wu L."/>
            <person name="Ma J."/>
        </authorList>
    </citation>
    <scope>NUCLEOTIDE SEQUENCE [LARGE SCALE GENOMIC DNA]</scope>
    <source>
        <strain evidence="6">JCM 9371</strain>
    </source>
</reference>
<dbReference type="CDD" id="cd16334">
    <property type="entry name" value="LppX-like"/>
    <property type="match status" value="1"/>
</dbReference>